<protein>
    <recommendedName>
        <fullName evidence="1">Competence protein CoiA-like N-terminal domain-containing protein</fullName>
    </recommendedName>
</protein>
<reference evidence="2" key="1">
    <citation type="submission" date="2020-08" db="EMBL/GenBank/DDBJ databases">
        <title>Distribution of Beta-Lactamase Producing Gram-Negative Bacterial Isolates in Isabela River of Santo Domingo, Dominican Republic.</title>
        <authorList>
            <person name="Calderon V."/>
            <person name="Del Rosario C."/>
            <person name="Duarte A."/>
            <person name="Bonnelly R."/>
            <person name="Barauna R."/>
            <person name="Ramos R.T."/>
            <person name="Perdomo O.P."/>
            <person name="Rodriguez De Francisco L.E."/>
            <person name="Franco De Los Santos E.F."/>
        </authorList>
    </citation>
    <scope>NUCLEOTIDE SEQUENCE</scope>
    <source>
        <strain evidence="2">INTEC_BI4_1.1</strain>
    </source>
</reference>
<evidence type="ECO:0000259" key="1">
    <source>
        <dbReference type="Pfam" id="PF25164"/>
    </source>
</evidence>
<sequence>MNYAIDKFTGTLILAARATKYARYVCPVCEKGVSLRKGKVVPPYFAHLPGHGTSDCENFVPGHSFIAETIKNISKRRMELRLLIPVGCNSREWSLELVLPTCNLCRAKITLDVGGRSQTLDMRSMVKSRQIGAELSVNSYRIVSYSGEPDPKFVTEVERECPGLPSDGAAVFTALGRGTSKGFPRARELRCTETFAFLWKHPVAPVFPDELEIKSLSSKLGWNLALVTIPETLSVESISWLKCFTHLPIVPARASITAIWPFLNQNTSINQVECVHAETVLLSANMVSTSSQNVGPTMYAQGSSSLLSAVGIEKSPAFFILNPGDSEFVGVSGSIEQDVNLFFSFYSNNDSPRKYPSVDLVFTKKNKEKIIVSLHQRKCFEVMMEARRLGHKLEYMSMPPGVEGVARMQGKTESSVIKLVSSEDIASHDESLRLLSPVALSKLSDFLANVTYHLEIDFLGLGKIFLPSSSTLLLDEGKFIELSPDLRSRILSFILQMHLITPGFSLNNDFLLVKKLFCLQPESHLLPHYRALVKEVKTNGFEFNRLR</sequence>
<organism evidence="2 3">
    <name type="scientific">Enterobacter kobei</name>
    <dbReference type="NCBI Taxonomy" id="208224"/>
    <lineage>
        <taxon>Bacteria</taxon>
        <taxon>Pseudomonadati</taxon>
        <taxon>Pseudomonadota</taxon>
        <taxon>Gammaproteobacteria</taxon>
        <taxon>Enterobacterales</taxon>
        <taxon>Enterobacteriaceae</taxon>
        <taxon>Enterobacter</taxon>
        <taxon>Enterobacter cloacae complex</taxon>
    </lineage>
</organism>
<dbReference type="Proteomes" id="UP000613022">
    <property type="component" value="Unassembled WGS sequence"/>
</dbReference>
<name>A0AAW3XL49_9ENTR</name>
<gene>
    <name evidence="2" type="ORF">H9R40_15420</name>
</gene>
<dbReference type="AlphaFoldDB" id="A0AAW3XL49"/>
<dbReference type="InterPro" id="IPR057253">
    <property type="entry name" value="CoiA-like_N"/>
</dbReference>
<evidence type="ECO:0000313" key="3">
    <source>
        <dbReference type="Proteomes" id="UP000613022"/>
    </source>
</evidence>
<dbReference type="Pfam" id="PF25164">
    <property type="entry name" value="CoiA_N"/>
    <property type="match status" value="1"/>
</dbReference>
<proteinExistence type="predicted"/>
<feature type="domain" description="Competence protein CoiA-like N-terminal" evidence="1">
    <location>
        <begin position="20"/>
        <end position="50"/>
    </location>
</feature>
<dbReference type="EMBL" id="JACSEP010000041">
    <property type="protein sequence ID" value="MBC6324603.1"/>
    <property type="molecule type" value="Genomic_DNA"/>
</dbReference>
<dbReference type="RefSeq" id="WP_072051708.1">
    <property type="nucleotide sequence ID" value="NZ_AP022498.1"/>
</dbReference>
<accession>A0AAW3XL49</accession>
<comment type="caution">
    <text evidence="2">The sequence shown here is derived from an EMBL/GenBank/DDBJ whole genome shotgun (WGS) entry which is preliminary data.</text>
</comment>
<evidence type="ECO:0000313" key="2">
    <source>
        <dbReference type="EMBL" id="MBC6324603.1"/>
    </source>
</evidence>